<geneLocation type="plasmid" evidence="1">
    <name>pMC2</name>
</geneLocation>
<dbReference type="EMBL" id="LT158602">
    <property type="protein sequence ID" value="CVK35524.1"/>
    <property type="molecule type" value="Genomic_DNA"/>
</dbReference>
<name>A0A1A7GE72_9ZZZZ</name>
<accession>A0A1A7GE72</accession>
<protein>
    <submittedName>
        <fullName evidence="1">Uncharacterized protein</fullName>
    </submittedName>
</protein>
<evidence type="ECO:0000313" key="1">
    <source>
        <dbReference type="EMBL" id="CVK35524.1"/>
    </source>
</evidence>
<keyword evidence="1" id="KW-0614">Plasmid</keyword>
<gene>
    <name evidence="1" type="ORF">MCM2015_pMC2_32</name>
</gene>
<reference evidence="1" key="1">
    <citation type="journal article" date="2016" name="Sci. Rep.">
        <title>Genomics of high molecular weight plasmids isolated from an on-farm biopurification system.</title>
        <authorList>
            <person name="Martini M.C."/>
            <person name="Wibberg D."/>
            <person name="Lozano M."/>
            <person name="Torres Tejerizo G."/>
            <person name="Albicoro F.J."/>
            <person name="Jaenicke S."/>
            <person name="van Elsas J.D."/>
            <person name="Petroni A."/>
            <person name="Garcillan-Barcia M.P."/>
            <person name="de la Cruz F."/>
            <person name="Schluter A."/>
            <person name="Puhler A."/>
            <person name="Pistorio M."/>
            <person name="Lagares A."/>
            <person name="Del Papa M.F."/>
        </authorList>
    </citation>
    <scope>NUCLEOTIDE SEQUENCE</scope>
    <source>
        <plasmid evidence="1">pMC2</plasmid>
    </source>
</reference>
<dbReference type="AlphaFoldDB" id="A0A1A7GE72"/>
<organism evidence="1">
    <name type="scientific">biofilter metagenome</name>
    <dbReference type="NCBI Taxonomy" id="1070537"/>
    <lineage>
        <taxon>unclassified sequences</taxon>
        <taxon>metagenomes</taxon>
        <taxon>ecological metagenomes</taxon>
    </lineage>
</organism>
<proteinExistence type="predicted"/>
<sequence length="138" mass="15201">MTLKKSQDSTVMDFSHFLLSETGSVEINLPNGEPMKVDGKRVIVHVFGPASAEHARASAAMQRAAREQLFAKKGKTDVDQAHESDVRYLLAITAGIENFPYPGGTDAIYRERRLVYIADQVRAFVGDQGNFFKPAAKS</sequence>